<evidence type="ECO:0000256" key="10">
    <source>
        <dbReference type="SAM" id="Phobius"/>
    </source>
</evidence>
<dbReference type="SUPFAM" id="SSF103473">
    <property type="entry name" value="MFS general substrate transporter"/>
    <property type="match status" value="1"/>
</dbReference>
<feature type="transmembrane region" description="Helical" evidence="10">
    <location>
        <begin position="229"/>
        <end position="248"/>
    </location>
</feature>
<evidence type="ECO:0000256" key="8">
    <source>
        <dbReference type="RuleBase" id="RU003346"/>
    </source>
</evidence>
<gene>
    <name evidence="12" type="ORF">CALVIDRAFT_509498</name>
</gene>
<reference evidence="12 13" key="1">
    <citation type="journal article" date="2016" name="Mol. Biol. Evol.">
        <title>Comparative Genomics of Early-Diverging Mushroom-Forming Fungi Provides Insights into the Origins of Lignocellulose Decay Capabilities.</title>
        <authorList>
            <person name="Nagy L.G."/>
            <person name="Riley R."/>
            <person name="Tritt A."/>
            <person name="Adam C."/>
            <person name="Daum C."/>
            <person name="Floudas D."/>
            <person name="Sun H."/>
            <person name="Yadav J.S."/>
            <person name="Pangilinan J."/>
            <person name="Larsson K.H."/>
            <person name="Matsuura K."/>
            <person name="Barry K."/>
            <person name="Labutti K."/>
            <person name="Kuo R."/>
            <person name="Ohm R.A."/>
            <person name="Bhattacharya S.S."/>
            <person name="Shirouzu T."/>
            <person name="Yoshinaga Y."/>
            <person name="Martin F.M."/>
            <person name="Grigoriev I.V."/>
            <person name="Hibbett D.S."/>
        </authorList>
    </citation>
    <scope>NUCLEOTIDE SEQUENCE [LARGE SCALE GENOMIC DNA]</scope>
    <source>
        <strain evidence="12 13">TUFC12733</strain>
    </source>
</reference>
<dbReference type="PANTHER" id="PTHR48022">
    <property type="entry name" value="PLASTIDIC GLUCOSE TRANSPORTER 4"/>
    <property type="match status" value="1"/>
</dbReference>
<evidence type="ECO:0000256" key="3">
    <source>
        <dbReference type="ARBA" id="ARBA00022448"/>
    </source>
</evidence>
<feature type="compositionally biased region" description="Basic and acidic residues" evidence="9">
    <location>
        <begin position="520"/>
        <end position="538"/>
    </location>
</feature>
<evidence type="ECO:0000256" key="7">
    <source>
        <dbReference type="ARBA" id="ARBA00049119"/>
    </source>
</evidence>
<dbReference type="InterPro" id="IPR005829">
    <property type="entry name" value="Sugar_transporter_CS"/>
</dbReference>
<feature type="region of interest" description="Disordered" evidence="9">
    <location>
        <begin position="518"/>
        <end position="546"/>
    </location>
</feature>
<feature type="transmembrane region" description="Helical" evidence="10">
    <location>
        <begin position="136"/>
        <end position="154"/>
    </location>
</feature>
<dbReference type="GO" id="GO:0005351">
    <property type="term" value="F:carbohydrate:proton symporter activity"/>
    <property type="evidence" value="ECO:0007669"/>
    <property type="project" value="TreeGrafter"/>
</dbReference>
<keyword evidence="4 10" id="KW-0812">Transmembrane</keyword>
<dbReference type="Gene3D" id="1.20.1250.20">
    <property type="entry name" value="MFS general substrate transporter like domains"/>
    <property type="match status" value="1"/>
</dbReference>
<feature type="transmembrane region" description="Helical" evidence="10">
    <location>
        <begin position="109"/>
        <end position="129"/>
    </location>
</feature>
<feature type="transmembrane region" description="Helical" evidence="10">
    <location>
        <begin position="311"/>
        <end position="331"/>
    </location>
</feature>
<dbReference type="InterPro" id="IPR003663">
    <property type="entry name" value="Sugar/inositol_transpt"/>
</dbReference>
<dbReference type="PROSITE" id="PS50850">
    <property type="entry name" value="MFS"/>
    <property type="match status" value="1"/>
</dbReference>
<keyword evidence="6 10" id="KW-0472">Membrane</keyword>
<comment type="similarity">
    <text evidence="2 8">Belongs to the major facilitator superfamily. Sugar transporter (TC 2.A.1.1) family.</text>
</comment>
<evidence type="ECO:0000256" key="1">
    <source>
        <dbReference type="ARBA" id="ARBA00004141"/>
    </source>
</evidence>
<dbReference type="Pfam" id="PF00083">
    <property type="entry name" value="Sugar_tr"/>
    <property type="match status" value="1"/>
</dbReference>
<feature type="transmembrane region" description="Helical" evidence="10">
    <location>
        <begin position="351"/>
        <end position="372"/>
    </location>
</feature>
<evidence type="ECO:0000313" key="12">
    <source>
        <dbReference type="EMBL" id="KZP00975.1"/>
    </source>
</evidence>
<keyword evidence="13" id="KW-1185">Reference proteome</keyword>
<comment type="subcellular location">
    <subcellularLocation>
        <location evidence="1">Membrane</location>
        <topology evidence="1">Multi-pass membrane protein</topology>
    </subcellularLocation>
</comment>
<feature type="transmembrane region" description="Helical" evidence="10">
    <location>
        <begin position="64"/>
        <end position="82"/>
    </location>
</feature>
<dbReference type="OrthoDB" id="6133115at2759"/>
<feature type="transmembrane region" description="Helical" evidence="10">
    <location>
        <begin position="379"/>
        <end position="397"/>
    </location>
</feature>
<feature type="domain" description="Major facilitator superfamily (MFS) profile" evidence="11">
    <location>
        <begin position="69"/>
        <end position="500"/>
    </location>
</feature>
<keyword evidence="3 8" id="KW-0813">Transport</keyword>
<proteinExistence type="inferred from homology"/>
<feature type="region of interest" description="Disordered" evidence="9">
    <location>
        <begin position="1"/>
        <end position="22"/>
    </location>
</feature>
<evidence type="ECO:0000256" key="5">
    <source>
        <dbReference type="ARBA" id="ARBA00022989"/>
    </source>
</evidence>
<dbReference type="NCBIfam" id="TIGR00879">
    <property type="entry name" value="SP"/>
    <property type="match status" value="1"/>
</dbReference>
<evidence type="ECO:0000259" key="11">
    <source>
        <dbReference type="PROSITE" id="PS50850"/>
    </source>
</evidence>
<dbReference type="EMBL" id="KV417268">
    <property type="protein sequence ID" value="KZP00975.1"/>
    <property type="molecule type" value="Genomic_DNA"/>
</dbReference>
<dbReference type="PRINTS" id="PR00171">
    <property type="entry name" value="SUGRTRNSPORT"/>
</dbReference>
<feature type="transmembrane region" description="Helical" evidence="10">
    <location>
        <begin position="196"/>
        <end position="217"/>
    </location>
</feature>
<sequence>MTATTQGASAEGSYTPVPQDDNLLDETIGLEYSTNSPSKVKNNGSRLADVLRSDPPKPWAPHMLKLYGVLFISYLCATTNGFDSNTFGGLLATQTFLDHFGINAKNEGIITAIYVIGNCIGSLFAATLADRFGRRAGMAVGSIVCIIGVFLQTTSNTVPVLMTGRFILGLGAVFCSTAGPAYAVEMSHPAYRGVLTGLYQSCFFLGTITSTFTEYGLSFQEPSAFQWRFPMAMQAAPSIIILAFVKFIPETPRWHIAHGQDTEAHAVLSMYHGGEEIVDLEMEEMKEVISTEGSDKRWWDYNGFFNSRSNWYRFSLVAAIAWFGELGFPPTSYYLPLMVAAAGITSKQTQLLLNAIQTPVMTIFALSGLRYVESVGRRPLLMLSSTGMVICVIVIAACTANQAGHPIIGGVGIAFIYVFLAVFAFAWTPCQYLYPVEVLSFENRGKGLAALNLMNNLVKLINTYVPPVAIRSIGWRFYIFYAVFDATGVVFIYRFFVETRGRNLEEMDAIFADANPVHASLRESPKPRPRPSEGDREAIPLLDSPE</sequence>
<dbReference type="PANTHER" id="PTHR48022:SF79">
    <property type="entry name" value="LACTOSE PERMEASE, PUTATIVE (AFU_ORTHOLOGUE AFUA_6G01860)-RELATED"/>
    <property type="match status" value="1"/>
</dbReference>
<evidence type="ECO:0000256" key="9">
    <source>
        <dbReference type="SAM" id="MobiDB-lite"/>
    </source>
</evidence>
<dbReference type="FunFam" id="1.20.1250.20:FF:000134">
    <property type="entry name" value="MFS sugar transporter protein"/>
    <property type="match status" value="1"/>
</dbReference>
<keyword evidence="5 10" id="KW-1133">Transmembrane helix</keyword>
<dbReference type="GO" id="GO:0016020">
    <property type="term" value="C:membrane"/>
    <property type="evidence" value="ECO:0007669"/>
    <property type="project" value="UniProtKB-SubCell"/>
</dbReference>
<accession>A0A167RJE5</accession>
<organism evidence="12 13">
    <name type="scientific">Calocera viscosa (strain TUFC12733)</name>
    <dbReference type="NCBI Taxonomy" id="1330018"/>
    <lineage>
        <taxon>Eukaryota</taxon>
        <taxon>Fungi</taxon>
        <taxon>Dikarya</taxon>
        <taxon>Basidiomycota</taxon>
        <taxon>Agaricomycotina</taxon>
        <taxon>Dacrymycetes</taxon>
        <taxon>Dacrymycetales</taxon>
        <taxon>Dacrymycetaceae</taxon>
        <taxon>Calocera</taxon>
    </lineage>
</organism>
<evidence type="ECO:0000256" key="2">
    <source>
        <dbReference type="ARBA" id="ARBA00010992"/>
    </source>
</evidence>
<evidence type="ECO:0000256" key="4">
    <source>
        <dbReference type="ARBA" id="ARBA00022692"/>
    </source>
</evidence>
<protein>
    <submittedName>
        <fullName evidence="12">General substrate transporter</fullName>
    </submittedName>
</protein>
<evidence type="ECO:0000313" key="13">
    <source>
        <dbReference type="Proteomes" id="UP000076738"/>
    </source>
</evidence>
<dbReference type="InterPro" id="IPR050360">
    <property type="entry name" value="MFS_Sugar_Transporters"/>
</dbReference>
<evidence type="ECO:0000256" key="6">
    <source>
        <dbReference type="ARBA" id="ARBA00023136"/>
    </source>
</evidence>
<dbReference type="PROSITE" id="PS00216">
    <property type="entry name" value="SUGAR_TRANSPORT_1"/>
    <property type="match status" value="2"/>
</dbReference>
<name>A0A167RJE5_CALVF</name>
<dbReference type="AlphaFoldDB" id="A0A167RJE5"/>
<feature type="transmembrane region" description="Helical" evidence="10">
    <location>
        <begin position="403"/>
        <end position="427"/>
    </location>
</feature>
<dbReference type="InterPro" id="IPR020846">
    <property type="entry name" value="MFS_dom"/>
</dbReference>
<feature type="transmembrane region" description="Helical" evidence="10">
    <location>
        <begin position="448"/>
        <end position="465"/>
    </location>
</feature>
<comment type="catalytic activity">
    <reaction evidence="7">
        <text>myo-inositol(out) + H(+)(out) = myo-inositol(in) + H(+)(in)</text>
        <dbReference type="Rhea" id="RHEA:60364"/>
        <dbReference type="ChEBI" id="CHEBI:15378"/>
        <dbReference type="ChEBI" id="CHEBI:17268"/>
    </reaction>
</comment>
<feature type="transmembrane region" description="Helical" evidence="10">
    <location>
        <begin position="166"/>
        <end position="184"/>
    </location>
</feature>
<feature type="transmembrane region" description="Helical" evidence="10">
    <location>
        <begin position="477"/>
        <end position="497"/>
    </location>
</feature>
<dbReference type="InterPro" id="IPR005828">
    <property type="entry name" value="MFS_sugar_transport-like"/>
</dbReference>
<dbReference type="Proteomes" id="UP000076738">
    <property type="component" value="Unassembled WGS sequence"/>
</dbReference>
<dbReference type="InterPro" id="IPR036259">
    <property type="entry name" value="MFS_trans_sf"/>
</dbReference>